<comment type="caution">
    <text evidence="1">The sequence shown here is derived from an EMBL/GenBank/DDBJ whole genome shotgun (WGS) entry which is preliminary data.</text>
</comment>
<accession>A0ACA9MY15</accession>
<name>A0ACA9MY15_9GLOM</name>
<dbReference type="Proteomes" id="UP000789702">
    <property type="component" value="Unassembled WGS sequence"/>
</dbReference>
<proteinExistence type="predicted"/>
<reference evidence="1" key="1">
    <citation type="submission" date="2021-06" db="EMBL/GenBank/DDBJ databases">
        <authorList>
            <person name="Kallberg Y."/>
            <person name="Tangrot J."/>
            <person name="Rosling A."/>
        </authorList>
    </citation>
    <scope>NUCLEOTIDE SEQUENCE</scope>
    <source>
        <strain evidence="1">IL203A</strain>
    </source>
</reference>
<sequence>NKQSWDNYTEDVEDITSNLSKRVKQTNKSSITLNIEFEKASSSLFKNFSGSSESFLGLSINFSGLSKNFFDLSENFSGLSKNFFGLYINFFDLFKNFFSLLESFFGLSKNFSNLFENFSDLSKSFLDLSKNFFNLSKNFSDYLIEVSINCEVFAIFISTARHKKNLQHFLKFNNITIVLHEGFVNDTTDKTLIVLTELFTSSIKVSNNIITDNLNKVPVIIDETNVLPNPVNKIFVVLTRPFTSLIKALNDIVINNLNKPIYYQTL</sequence>
<gene>
    <name evidence="1" type="ORF">DHETER_LOCUS7684</name>
</gene>
<organism evidence="1 2">
    <name type="scientific">Dentiscutata heterogama</name>
    <dbReference type="NCBI Taxonomy" id="1316150"/>
    <lineage>
        <taxon>Eukaryota</taxon>
        <taxon>Fungi</taxon>
        <taxon>Fungi incertae sedis</taxon>
        <taxon>Mucoromycota</taxon>
        <taxon>Glomeromycotina</taxon>
        <taxon>Glomeromycetes</taxon>
        <taxon>Diversisporales</taxon>
        <taxon>Gigasporaceae</taxon>
        <taxon>Dentiscutata</taxon>
    </lineage>
</organism>
<evidence type="ECO:0000313" key="1">
    <source>
        <dbReference type="EMBL" id="CAG8612296.1"/>
    </source>
</evidence>
<keyword evidence="2" id="KW-1185">Reference proteome</keyword>
<protein>
    <submittedName>
        <fullName evidence="1">12759_t:CDS:1</fullName>
    </submittedName>
</protein>
<dbReference type="EMBL" id="CAJVPU010011164">
    <property type="protein sequence ID" value="CAG8612296.1"/>
    <property type="molecule type" value="Genomic_DNA"/>
</dbReference>
<evidence type="ECO:0000313" key="2">
    <source>
        <dbReference type="Proteomes" id="UP000789702"/>
    </source>
</evidence>
<feature type="non-terminal residue" evidence="1">
    <location>
        <position position="1"/>
    </location>
</feature>